<comment type="similarity">
    <text evidence="2">Belongs to the glycosyl hydrolase 13 family.</text>
</comment>
<evidence type="ECO:0000313" key="8">
    <source>
        <dbReference type="EMBL" id="WXB00299.1"/>
    </source>
</evidence>
<feature type="domain" description="Glycosyl hydrolase family 13 catalytic" evidence="7">
    <location>
        <begin position="3"/>
        <end position="395"/>
    </location>
</feature>
<evidence type="ECO:0000256" key="6">
    <source>
        <dbReference type="ARBA" id="ARBA00023295"/>
    </source>
</evidence>
<dbReference type="Proteomes" id="UP001379533">
    <property type="component" value="Chromosome"/>
</dbReference>
<comment type="cofactor">
    <cofactor evidence="1">
        <name>Ca(2+)</name>
        <dbReference type="ChEBI" id="CHEBI:29108"/>
    </cofactor>
</comment>
<dbReference type="CDD" id="cd11318">
    <property type="entry name" value="AmyAc_bac_fung_AmyA"/>
    <property type="match status" value="1"/>
</dbReference>
<dbReference type="RefSeq" id="WP_394850944.1">
    <property type="nucleotide sequence ID" value="NZ_CP089982.1"/>
</dbReference>
<dbReference type="SUPFAM" id="SSF51011">
    <property type="entry name" value="Glycosyl hydrolase domain"/>
    <property type="match status" value="1"/>
</dbReference>
<evidence type="ECO:0000313" key="9">
    <source>
        <dbReference type="Proteomes" id="UP001379533"/>
    </source>
</evidence>
<keyword evidence="6 8" id="KW-0326">Glycosidase</keyword>
<dbReference type="NCBIfam" id="NF006968">
    <property type="entry name" value="PRK09441.1-1"/>
    <property type="match status" value="1"/>
</dbReference>
<dbReference type="Gene3D" id="3.20.20.80">
    <property type="entry name" value="Glycosidases"/>
    <property type="match status" value="1"/>
</dbReference>
<dbReference type="Gene3D" id="2.40.30.140">
    <property type="match status" value="1"/>
</dbReference>
<keyword evidence="4 8" id="KW-0378">Hydrolase</keyword>
<evidence type="ECO:0000256" key="1">
    <source>
        <dbReference type="ARBA" id="ARBA00001913"/>
    </source>
</evidence>
<dbReference type="InterPro" id="IPR013780">
    <property type="entry name" value="Glyco_hydro_b"/>
</dbReference>
<keyword evidence="9" id="KW-1185">Reference proteome</keyword>
<dbReference type="PIRSF" id="PIRSF001021">
    <property type="entry name" value="Alph-amls_thrmst"/>
    <property type="match status" value="1"/>
</dbReference>
<dbReference type="EMBL" id="CP089982">
    <property type="protein sequence ID" value="WXB00299.1"/>
    <property type="molecule type" value="Genomic_DNA"/>
</dbReference>
<reference evidence="8 9" key="1">
    <citation type="submission" date="2021-12" db="EMBL/GenBank/DDBJ databases">
        <title>Discovery of the Pendulisporaceae a myxobacterial family with distinct sporulation behavior and unique specialized metabolism.</title>
        <authorList>
            <person name="Garcia R."/>
            <person name="Popoff A."/>
            <person name="Bader C.D."/>
            <person name="Loehr J."/>
            <person name="Walesch S."/>
            <person name="Walt C."/>
            <person name="Boldt J."/>
            <person name="Bunk B."/>
            <person name="Haeckl F.J.F.P.J."/>
            <person name="Gunesch A.P."/>
            <person name="Birkelbach J."/>
            <person name="Nuebel U."/>
            <person name="Pietschmann T."/>
            <person name="Bach T."/>
            <person name="Mueller R."/>
        </authorList>
    </citation>
    <scope>NUCLEOTIDE SEQUENCE [LARGE SCALE GENOMIC DNA]</scope>
    <source>
        <strain evidence="8 9">MSr12523</strain>
    </source>
</reference>
<dbReference type="PANTHER" id="PTHR43447">
    <property type="entry name" value="ALPHA-AMYLASE"/>
    <property type="match status" value="1"/>
</dbReference>
<sequence>MHGVMFQFFEWNLPNDGSLWRTIAESAPSLREKGITAIWFPPATKGAAGGYDVGYAVYDLFDLGEFDQKNSTRTKYGTREELLRAVEAVQAHGMDAYLDVVMNHRIGGDETEEVTVVEVNPANRLEAISEPYVIRAWSHYTFPGRAGAYSDFQWTRDHFDAFGADANQPEVSGKIFRVADRAFSSEVDPENGNFAYLMGANVDHSRQDVRDELVRWGVWLLETTGARGVRIDAAKHISRSFVLEWLTRVREAHPEREVFAVGEYWSGSIDMLESYLRETKGALRLFDVPLHFRMHQASQLGRDYDLRTLLDDTLVARNPMAAVTFVDNHDSQPGQALASPIADWFKPIAYAFILLRHEGYPCVFYGDYFGNDGAGGDDQRLVAHRHVIDAMLVARAKFLYGEQEDYFESPTCVGWIVRGNDEHPGIMAVVVSTADACVLTMQAGRPAVEFREITGASEDRLRAGDDGAVRFHGRAGGVSVWCSV</sequence>
<accession>A0ABZ2KSL3</accession>
<gene>
    <name evidence="8" type="ORF">LZC95_04680</name>
</gene>
<name>A0ABZ2KSL3_9BACT</name>
<proteinExistence type="inferred from homology"/>
<dbReference type="SMART" id="SM00642">
    <property type="entry name" value="Aamy"/>
    <property type="match status" value="1"/>
</dbReference>
<keyword evidence="3" id="KW-0479">Metal-binding</keyword>
<organism evidence="8 9">
    <name type="scientific">Pendulispora brunnea</name>
    <dbReference type="NCBI Taxonomy" id="2905690"/>
    <lineage>
        <taxon>Bacteria</taxon>
        <taxon>Pseudomonadati</taxon>
        <taxon>Myxococcota</taxon>
        <taxon>Myxococcia</taxon>
        <taxon>Myxococcales</taxon>
        <taxon>Sorangiineae</taxon>
        <taxon>Pendulisporaceae</taxon>
        <taxon>Pendulispora</taxon>
    </lineage>
</organism>
<keyword evidence="5" id="KW-0119">Carbohydrate metabolism</keyword>
<evidence type="ECO:0000259" key="7">
    <source>
        <dbReference type="SMART" id="SM00642"/>
    </source>
</evidence>
<evidence type="ECO:0000256" key="3">
    <source>
        <dbReference type="ARBA" id="ARBA00022723"/>
    </source>
</evidence>
<dbReference type="InterPro" id="IPR013776">
    <property type="entry name" value="A-amylase_thermo"/>
</dbReference>
<evidence type="ECO:0000256" key="5">
    <source>
        <dbReference type="ARBA" id="ARBA00023277"/>
    </source>
</evidence>
<dbReference type="Pfam" id="PF00128">
    <property type="entry name" value="Alpha-amylase"/>
    <property type="match status" value="1"/>
</dbReference>
<dbReference type="GO" id="GO:0004556">
    <property type="term" value="F:alpha-amylase activity"/>
    <property type="evidence" value="ECO:0007669"/>
    <property type="project" value="UniProtKB-EC"/>
</dbReference>
<dbReference type="SUPFAM" id="SSF51445">
    <property type="entry name" value="(Trans)glycosidases"/>
    <property type="match status" value="1"/>
</dbReference>
<dbReference type="Gene3D" id="2.60.40.1180">
    <property type="entry name" value="Golgi alpha-mannosidase II"/>
    <property type="match status" value="1"/>
</dbReference>
<dbReference type="NCBIfam" id="NF006969">
    <property type="entry name" value="PRK09441.1-2"/>
    <property type="match status" value="1"/>
</dbReference>
<evidence type="ECO:0000256" key="4">
    <source>
        <dbReference type="ARBA" id="ARBA00022801"/>
    </source>
</evidence>
<protein>
    <submittedName>
        <fullName evidence="8">Alpha-amylase</fullName>
        <ecNumber evidence="8">3.2.1.1</ecNumber>
    </submittedName>
</protein>
<dbReference type="InterPro" id="IPR017853">
    <property type="entry name" value="GH"/>
</dbReference>
<dbReference type="EC" id="3.2.1.1" evidence="8"/>
<evidence type="ECO:0000256" key="2">
    <source>
        <dbReference type="ARBA" id="ARBA00008061"/>
    </source>
</evidence>
<dbReference type="InterPro" id="IPR006047">
    <property type="entry name" value="GH13_cat_dom"/>
</dbReference>